<dbReference type="GO" id="GO:0016705">
    <property type="term" value="F:oxidoreductase activity, acting on paired donors, with incorporation or reduction of molecular oxygen"/>
    <property type="evidence" value="ECO:0007669"/>
    <property type="project" value="UniProtKB-ARBA"/>
</dbReference>
<evidence type="ECO:0000256" key="8">
    <source>
        <dbReference type="ARBA" id="ARBA00065734"/>
    </source>
</evidence>
<dbReference type="PANTHER" id="PTHR43876:SF7">
    <property type="entry name" value="UBIQUINONE BIOSYNTHESIS MONOOXYGENASE COQ6, MITOCHONDRIAL"/>
    <property type="match status" value="1"/>
</dbReference>
<keyword evidence="4" id="KW-0285">Flavoprotein</keyword>
<keyword evidence="5" id="KW-0274">FAD</keyword>
<evidence type="ECO:0000256" key="5">
    <source>
        <dbReference type="ARBA" id="ARBA00022827"/>
    </source>
</evidence>
<comment type="caution">
    <text evidence="10">The sequence shown here is derived from an EMBL/GenBank/DDBJ whole genome shotgun (WGS) entry which is preliminary data.</text>
</comment>
<dbReference type="GO" id="GO:0110142">
    <property type="term" value="C:ubiquinone biosynthesis complex"/>
    <property type="evidence" value="ECO:0007669"/>
    <property type="project" value="UniProtKB-ARBA"/>
</dbReference>
<dbReference type="InterPro" id="IPR002938">
    <property type="entry name" value="FAD-bd"/>
</dbReference>
<comment type="similarity">
    <text evidence="3">Belongs to the UbiH/COQ6 family.</text>
</comment>
<dbReference type="Proteomes" id="UP000051934">
    <property type="component" value="Unassembled WGS sequence"/>
</dbReference>
<dbReference type="Gene3D" id="3.50.50.60">
    <property type="entry name" value="FAD/NAD(P)-binding domain"/>
    <property type="match status" value="1"/>
</dbReference>
<comment type="pathway">
    <text evidence="2">Cofactor biosynthesis; ubiquinone biosynthesis.</text>
</comment>
<dbReference type="EMBL" id="LIBB01000745">
    <property type="protein sequence ID" value="KRO65847.1"/>
    <property type="molecule type" value="Genomic_DNA"/>
</dbReference>
<feature type="domain" description="FAD-binding" evidence="9">
    <location>
        <begin position="15"/>
        <end position="66"/>
    </location>
</feature>
<dbReference type="InterPro" id="IPR018168">
    <property type="entry name" value="Ubi_Hdrlase_CS"/>
</dbReference>
<dbReference type="GO" id="GO:0071949">
    <property type="term" value="F:FAD binding"/>
    <property type="evidence" value="ECO:0007669"/>
    <property type="project" value="InterPro"/>
</dbReference>
<evidence type="ECO:0000256" key="4">
    <source>
        <dbReference type="ARBA" id="ARBA00022630"/>
    </source>
</evidence>
<evidence type="ECO:0000256" key="2">
    <source>
        <dbReference type="ARBA" id="ARBA00004749"/>
    </source>
</evidence>
<name>A0A0R2RTA9_9GAMM</name>
<dbReference type="PRINTS" id="PR00420">
    <property type="entry name" value="RNGMNOXGNASE"/>
</dbReference>
<evidence type="ECO:0000256" key="6">
    <source>
        <dbReference type="ARBA" id="ARBA00023002"/>
    </source>
</evidence>
<dbReference type="FunFam" id="3.50.50.60:FF:000021">
    <property type="entry name" value="Ubiquinone biosynthesis monooxygenase COQ6"/>
    <property type="match status" value="1"/>
</dbReference>
<dbReference type="AlphaFoldDB" id="A0A0R2RTA9"/>
<dbReference type="GO" id="GO:0004497">
    <property type="term" value="F:monooxygenase activity"/>
    <property type="evidence" value="ECO:0007669"/>
    <property type="project" value="UniProtKB-KW"/>
</dbReference>
<dbReference type="SUPFAM" id="SSF51905">
    <property type="entry name" value="FAD/NAD(P)-binding domain"/>
    <property type="match status" value="1"/>
</dbReference>
<gene>
    <name evidence="10" type="ORF">ABR69_00010</name>
</gene>
<dbReference type="PROSITE" id="PS01304">
    <property type="entry name" value="UBIH"/>
    <property type="match status" value="1"/>
</dbReference>
<comment type="cofactor">
    <cofactor evidence="1">
        <name>FAD</name>
        <dbReference type="ChEBI" id="CHEBI:57692"/>
    </cofactor>
</comment>
<keyword evidence="6" id="KW-0560">Oxidoreductase</keyword>
<dbReference type="InterPro" id="IPR051205">
    <property type="entry name" value="UbiH/COQ6_monooxygenase"/>
</dbReference>
<dbReference type="Pfam" id="PF01494">
    <property type="entry name" value="FAD_binding_3"/>
    <property type="match status" value="1"/>
</dbReference>
<comment type="subunit">
    <text evidence="8">Component of the Ubi complex metabolon, which regroups five ubiquinone biosynthesis proteins (UbiE, UbiF, UbiG, UbiH and UbiI) and two accessory factors (UbiK and the lipid-binding protein UbiJ).</text>
</comment>
<dbReference type="InterPro" id="IPR036188">
    <property type="entry name" value="FAD/NAD-bd_sf"/>
</dbReference>
<dbReference type="PANTHER" id="PTHR43876">
    <property type="entry name" value="UBIQUINONE BIOSYNTHESIS MONOOXYGENASE COQ6, MITOCHONDRIAL"/>
    <property type="match status" value="1"/>
</dbReference>
<keyword evidence="7" id="KW-0503">Monooxygenase</keyword>
<evidence type="ECO:0000313" key="11">
    <source>
        <dbReference type="Proteomes" id="UP000051934"/>
    </source>
</evidence>
<proteinExistence type="inferred from homology"/>
<dbReference type="GO" id="GO:0006744">
    <property type="term" value="P:ubiquinone biosynthetic process"/>
    <property type="evidence" value="ECO:0007669"/>
    <property type="project" value="UniProtKB-ARBA"/>
</dbReference>
<protein>
    <recommendedName>
        <fullName evidence="9">FAD-binding domain-containing protein</fullName>
    </recommendedName>
</protein>
<evidence type="ECO:0000313" key="10">
    <source>
        <dbReference type="EMBL" id="KRO65847.1"/>
    </source>
</evidence>
<evidence type="ECO:0000259" key="9">
    <source>
        <dbReference type="Pfam" id="PF01494"/>
    </source>
</evidence>
<accession>A0A0R2RTA9</accession>
<organism evidence="10 11">
    <name type="scientific">OM182 bacterium BACL3 MAG-120507-bin80</name>
    <dbReference type="NCBI Taxonomy" id="1655577"/>
    <lineage>
        <taxon>Bacteria</taxon>
        <taxon>Pseudomonadati</taxon>
        <taxon>Pseudomonadota</taxon>
        <taxon>Gammaproteobacteria</taxon>
        <taxon>OMG group</taxon>
        <taxon>OM182 clade</taxon>
    </lineage>
</organism>
<sequence length="140" mass="15517">MEGAFGGVEWSDTRYMFPLRQRHAKRYVERNVVLVGDAAHTIHPLAGQGVNLGMLDVVALAEELEAGAAARRFPEDPLILSRYQRRRIGPNLAMMGMMEGFKRGFGEQSLAVRLLRNVGLSSVNRFGPLRKALARKALGI</sequence>
<reference evidence="10 11" key="1">
    <citation type="submission" date="2015-10" db="EMBL/GenBank/DDBJ databases">
        <title>Metagenome-Assembled Genomes uncover a global brackish microbiome.</title>
        <authorList>
            <person name="Hugerth L.W."/>
            <person name="Larsson J."/>
            <person name="Alneberg J."/>
            <person name="Lindh M.V."/>
            <person name="Legrand C."/>
            <person name="Pinhassi J."/>
            <person name="Andersson A.F."/>
        </authorList>
    </citation>
    <scope>NUCLEOTIDE SEQUENCE [LARGE SCALE GENOMIC DNA]</scope>
    <source>
        <strain evidence="10">BACL4 MAG-120507-bin80</strain>
    </source>
</reference>
<evidence type="ECO:0000256" key="3">
    <source>
        <dbReference type="ARBA" id="ARBA00005349"/>
    </source>
</evidence>
<evidence type="ECO:0000256" key="7">
    <source>
        <dbReference type="ARBA" id="ARBA00023033"/>
    </source>
</evidence>
<evidence type="ECO:0000256" key="1">
    <source>
        <dbReference type="ARBA" id="ARBA00001974"/>
    </source>
</evidence>